<keyword evidence="2" id="KW-1185">Reference proteome</keyword>
<name>A0A103YIK1_CYNCS</name>
<gene>
    <name evidence="1" type="ORF">Ccrd_011891</name>
</gene>
<accession>A0A103YIK1</accession>
<reference evidence="1 2" key="1">
    <citation type="journal article" date="2016" name="Sci. Rep.">
        <title>The genome sequence of the outbreeding globe artichoke constructed de novo incorporating a phase-aware low-pass sequencing strategy of F1 progeny.</title>
        <authorList>
            <person name="Scaglione D."/>
            <person name="Reyes-Chin-Wo S."/>
            <person name="Acquadro A."/>
            <person name="Froenicke L."/>
            <person name="Portis E."/>
            <person name="Beitel C."/>
            <person name="Tirone M."/>
            <person name="Mauro R."/>
            <person name="Lo Monaco A."/>
            <person name="Mauromicale G."/>
            <person name="Faccioli P."/>
            <person name="Cattivelli L."/>
            <person name="Rieseberg L."/>
            <person name="Michelmore R."/>
            <person name="Lanteri S."/>
        </authorList>
    </citation>
    <scope>NUCLEOTIDE SEQUENCE [LARGE SCALE GENOMIC DNA]</scope>
    <source>
        <strain evidence="1">2C</strain>
    </source>
</reference>
<sequence length="161" mass="18476">MSWKTALGSRKWFSSWMPNKSSILLTLSKKMERSLGISFQGIVDREMHLWPSEKLRDSFKLDYLNNLEWNLRRLKSDKKKKNQSSGSSNQESLLCDDKTDNQNCCNKDRSCGCASAVLKDLLMILSCWCCCYCWGGIADARLIPPESLSSSLNFEEWTNTL</sequence>
<dbReference type="Gramene" id="KVI09776">
    <property type="protein sequence ID" value="KVI09776"/>
    <property type="gene ID" value="Ccrd_011891"/>
</dbReference>
<organism evidence="1 2">
    <name type="scientific">Cynara cardunculus var. scolymus</name>
    <name type="common">Globe artichoke</name>
    <name type="synonym">Cynara scolymus</name>
    <dbReference type="NCBI Taxonomy" id="59895"/>
    <lineage>
        <taxon>Eukaryota</taxon>
        <taxon>Viridiplantae</taxon>
        <taxon>Streptophyta</taxon>
        <taxon>Embryophyta</taxon>
        <taxon>Tracheophyta</taxon>
        <taxon>Spermatophyta</taxon>
        <taxon>Magnoliopsida</taxon>
        <taxon>eudicotyledons</taxon>
        <taxon>Gunneridae</taxon>
        <taxon>Pentapetalae</taxon>
        <taxon>asterids</taxon>
        <taxon>campanulids</taxon>
        <taxon>Asterales</taxon>
        <taxon>Asteraceae</taxon>
        <taxon>Carduoideae</taxon>
        <taxon>Cardueae</taxon>
        <taxon>Carduinae</taxon>
        <taxon>Cynara</taxon>
    </lineage>
</organism>
<evidence type="ECO:0000313" key="1">
    <source>
        <dbReference type="EMBL" id="KVI09776.1"/>
    </source>
</evidence>
<dbReference type="Proteomes" id="UP000243975">
    <property type="component" value="Unassembled WGS sequence"/>
</dbReference>
<dbReference type="AlphaFoldDB" id="A0A103YIK1"/>
<dbReference type="PANTHER" id="PTHR37263">
    <property type="entry name" value="EXPRESSED PROTEIN"/>
    <property type="match status" value="1"/>
</dbReference>
<dbReference type="EMBL" id="LEKV01001043">
    <property type="protein sequence ID" value="KVI09776.1"/>
    <property type="molecule type" value="Genomic_DNA"/>
</dbReference>
<evidence type="ECO:0000313" key="2">
    <source>
        <dbReference type="Proteomes" id="UP000243975"/>
    </source>
</evidence>
<dbReference type="PANTHER" id="PTHR37263:SF2">
    <property type="entry name" value="EXPRESSED PROTEIN"/>
    <property type="match status" value="1"/>
</dbReference>
<proteinExistence type="predicted"/>
<protein>
    <submittedName>
        <fullName evidence="1">Uncharacterized protein</fullName>
    </submittedName>
</protein>
<comment type="caution">
    <text evidence="1">The sequence shown here is derived from an EMBL/GenBank/DDBJ whole genome shotgun (WGS) entry which is preliminary data.</text>
</comment>